<keyword evidence="2 8" id="KW-0813">Transport</keyword>
<dbReference type="Pfam" id="PF00593">
    <property type="entry name" value="TonB_dep_Rec_b-barrel"/>
    <property type="match status" value="1"/>
</dbReference>
<keyword evidence="13" id="KW-1185">Reference proteome</keyword>
<keyword evidence="12" id="KW-0675">Receptor</keyword>
<dbReference type="Gene3D" id="2.60.40.1120">
    <property type="entry name" value="Carboxypeptidase-like, regulatory domain"/>
    <property type="match status" value="1"/>
</dbReference>
<reference evidence="13" key="1">
    <citation type="submission" date="2016-11" db="EMBL/GenBank/DDBJ databases">
        <authorList>
            <person name="Varghese N."/>
            <person name="Submissions S."/>
        </authorList>
    </citation>
    <scope>NUCLEOTIDE SEQUENCE [LARGE SCALE GENOMIC DNA]</scope>
    <source>
        <strain evidence="13">DSM 17539</strain>
    </source>
</reference>
<gene>
    <name evidence="12" type="ORF">SAMN03080594_101973</name>
</gene>
<name>A0A1M4VGV8_9FLAO</name>
<dbReference type="GO" id="GO:0009279">
    <property type="term" value="C:cell outer membrane"/>
    <property type="evidence" value="ECO:0007669"/>
    <property type="project" value="UniProtKB-SubCell"/>
</dbReference>
<dbReference type="InterPro" id="IPR000531">
    <property type="entry name" value="Beta-barrel_TonB"/>
</dbReference>
<dbReference type="Gene3D" id="2.170.130.10">
    <property type="entry name" value="TonB-dependent receptor, plug domain"/>
    <property type="match status" value="1"/>
</dbReference>
<evidence type="ECO:0000256" key="4">
    <source>
        <dbReference type="ARBA" id="ARBA00022692"/>
    </source>
</evidence>
<feature type="domain" description="TonB-dependent receptor-like beta-barrel" evidence="10">
    <location>
        <begin position="520"/>
        <end position="926"/>
    </location>
</feature>
<evidence type="ECO:0000256" key="3">
    <source>
        <dbReference type="ARBA" id="ARBA00022452"/>
    </source>
</evidence>
<organism evidence="12 13">
    <name type="scientific">Arenibacter palladensis</name>
    <dbReference type="NCBI Taxonomy" id="237373"/>
    <lineage>
        <taxon>Bacteria</taxon>
        <taxon>Pseudomonadati</taxon>
        <taxon>Bacteroidota</taxon>
        <taxon>Flavobacteriia</taxon>
        <taxon>Flavobacteriales</taxon>
        <taxon>Flavobacteriaceae</taxon>
        <taxon>Arenibacter</taxon>
    </lineage>
</organism>
<dbReference type="PANTHER" id="PTHR40980:SF5">
    <property type="entry name" value="TONB-DEPENDENT RECEPTOR"/>
    <property type="match status" value="1"/>
</dbReference>
<keyword evidence="5 9" id="KW-0798">TonB box</keyword>
<keyword evidence="3 8" id="KW-1134">Transmembrane beta strand</keyword>
<keyword evidence="7 8" id="KW-0998">Cell outer membrane</keyword>
<evidence type="ECO:0000256" key="9">
    <source>
        <dbReference type="RuleBase" id="RU003357"/>
    </source>
</evidence>
<comment type="similarity">
    <text evidence="8 9">Belongs to the TonB-dependent receptor family.</text>
</comment>
<dbReference type="Gene3D" id="2.40.170.20">
    <property type="entry name" value="TonB-dependent receptor, beta-barrel domain"/>
    <property type="match status" value="1"/>
</dbReference>
<keyword evidence="4 8" id="KW-0812">Transmembrane</keyword>
<evidence type="ECO:0000256" key="6">
    <source>
        <dbReference type="ARBA" id="ARBA00023136"/>
    </source>
</evidence>
<dbReference type="Pfam" id="PF13715">
    <property type="entry name" value="CarbopepD_reg_2"/>
    <property type="match status" value="1"/>
</dbReference>
<sequence length="962" mass="107689">MLAHIQWRAFGLLRFNYQLLMKYSLRLSTFTFLFFQFIFSQTGELTGSLIDADFQDPVPFANILVKGTTIGTTSDFDGNYKLTLEEGTHTLSFSFLGYKTVEITDVVIKANEITNVNVTMETLAEGLDEVVVSVSVKKNTETAVLGIQKKAVNLLDGLSAEAFKKSGSSDVASAIKSVPGVSVQGGKYVYVRGLGDRYTKSILNGVDIPGLDPDRNTIQLDIFPTNIIDNILVLKSASADLPADFTGGIVDIVTKDYPTKKEHSISLGGSYNPDMHFNENYLDYKGGSTDFLGFDNGNRSVPINRNQEIPSTFEYNPLLTAITKKFNPVLSAMKANSAMDYSFGFTTGNQYNVGEGENRLGFLASLSYKNTTTFYEGAENNFYRRNADTSVFELETDRTQTGDLGRNNVLVSGLLGTSFKTEKSKYKLNLLHIQNGESTAGYFSQTLNFTDFINFSKDNLEYTQRSITNALLSGIHSSEDASWTTEWALSPTMSKIQDKDIRTTSFRVEDGVYSIPQNNQPKRIWRDLEEINAVAKLDFTKKYDFLEKDAKLKFGAYGSYKNRDFGILNFEIENNGSTTKFNGIADNILLEENLWTVNNNSGSYIDPDISVAEPANTYEAAQQNIAGYVSNEFKLGQKLRTILGVRVEKFESKYTGEDNKDINDPEKVIYDNETIIDKFDLFPTANLIYELTEEVNLRGSYSRTTARPSFKEASIAKIFDPLSNNTFIGNINLDPTYINNFDFRVEWFGESAEMIALSSFYKKFTDPIELTYFESSSDNFTPQNLGDADVIGLEFELRKNLGFLAAALQNFSLNVNTSIIKSTQVYSESERNLRTLGLRDGETLGNDRELQGQSPFLINSGLNYEGAENGIQMGMNYNVQGKTLQVVGNGFVPDVYTMPFHNLNFNFSKSFGENQNQSVSFKISNLLDDDVESEYESYKAENKTFSKRSPGRSFSLGYNIKF</sequence>
<dbReference type="SUPFAM" id="SSF49464">
    <property type="entry name" value="Carboxypeptidase regulatory domain-like"/>
    <property type="match status" value="1"/>
</dbReference>
<dbReference type="SUPFAM" id="SSF56935">
    <property type="entry name" value="Porins"/>
    <property type="match status" value="1"/>
</dbReference>
<dbReference type="AlphaFoldDB" id="A0A1M4VGV8"/>
<evidence type="ECO:0000313" key="12">
    <source>
        <dbReference type="EMBL" id="SHE68219.1"/>
    </source>
</evidence>
<proteinExistence type="inferred from homology"/>
<evidence type="ECO:0000256" key="5">
    <source>
        <dbReference type="ARBA" id="ARBA00023077"/>
    </source>
</evidence>
<protein>
    <submittedName>
        <fullName evidence="12">TonB-dependent receptor</fullName>
    </submittedName>
</protein>
<dbReference type="InterPro" id="IPR012910">
    <property type="entry name" value="Plug_dom"/>
</dbReference>
<evidence type="ECO:0000256" key="2">
    <source>
        <dbReference type="ARBA" id="ARBA00022448"/>
    </source>
</evidence>
<dbReference type="InterPro" id="IPR037066">
    <property type="entry name" value="Plug_dom_sf"/>
</dbReference>
<evidence type="ECO:0000256" key="8">
    <source>
        <dbReference type="PROSITE-ProRule" id="PRU01360"/>
    </source>
</evidence>
<evidence type="ECO:0000259" key="11">
    <source>
        <dbReference type="Pfam" id="PF07715"/>
    </source>
</evidence>
<dbReference type="PROSITE" id="PS52016">
    <property type="entry name" value="TONB_DEPENDENT_REC_3"/>
    <property type="match status" value="1"/>
</dbReference>
<dbReference type="InterPro" id="IPR036942">
    <property type="entry name" value="Beta-barrel_TonB_sf"/>
</dbReference>
<evidence type="ECO:0000256" key="1">
    <source>
        <dbReference type="ARBA" id="ARBA00004571"/>
    </source>
</evidence>
<evidence type="ECO:0000256" key="7">
    <source>
        <dbReference type="ARBA" id="ARBA00023237"/>
    </source>
</evidence>
<dbReference type="Proteomes" id="UP000184406">
    <property type="component" value="Unassembled WGS sequence"/>
</dbReference>
<accession>A0A1M4VGV8</accession>
<dbReference type="EMBL" id="FQUX01000001">
    <property type="protein sequence ID" value="SHE68219.1"/>
    <property type="molecule type" value="Genomic_DNA"/>
</dbReference>
<evidence type="ECO:0000259" key="10">
    <source>
        <dbReference type="Pfam" id="PF00593"/>
    </source>
</evidence>
<dbReference type="InterPro" id="IPR039426">
    <property type="entry name" value="TonB-dep_rcpt-like"/>
</dbReference>
<feature type="domain" description="TonB-dependent receptor plug" evidence="11">
    <location>
        <begin position="158"/>
        <end position="248"/>
    </location>
</feature>
<evidence type="ECO:0000313" key="13">
    <source>
        <dbReference type="Proteomes" id="UP000184406"/>
    </source>
</evidence>
<dbReference type="Pfam" id="PF07715">
    <property type="entry name" value="Plug"/>
    <property type="match status" value="1"/>
</dbReference>
<dbReference type="InterPro" id="IPR008969">
    <property type="entry name" value="CarboxyPept-like_regulatory"/>
</dbReference>
<dbReference type="PANTHER" id="PTHR40980">
    <property type="entry name" value="PLUG DOMAIN-CONTAINING PROTEIN"/>
    <property type="match status" value="1"/>
</dbReference>
<comment type="subcellular location">
    <subcellularLocation>
        <location evidence="1 8">Cell outer membrane</location>
        <topology evidence="1 8">Multi-pass membrane protein</topology>
    </subcellularLocation>
</comment>
<keyword evidence="6 8" id="KW-0472">Membrane</keyword>